<evidence type="ECO:0000313" key="3">
    <source>
        <dbReference type="Proteomes" id="UP000228484"/>
    </source>
</evidence>
<name>A0A2G6QIS2_9BACI</name>
<gene>
    <name evidence="2" type="ORF">CO726_04270</name>
</gene>
<dbReference type="RefSeq" id="WP_088328072.1">
    <property type="nucleotide sequence ID" value="NZ_NWUW01000002.1"/>
</dbReference>
<sequence length="150" mass="17199">MKTKNEKDAIKLSKILNKIGVNSPSEIVKGETFAKLVENFSKLPVETLENVLKNIPNFQELAKQYMDNLNHSFDKVVDNLIEEQRMLYKMLEKDTLSDSQRVEIMNEIRAIRKEIRYKDIVYNIQNNKAFQIGALAVITIAGALATKGRK</sequence>
<reference evidence="2 3" key="1">
    <citation type="submission" date="2017-09" db="EMBL/GenBank/DDBJ databases">
        <title>Biocontrol bacteria screening and application from spent mushroom substrate.</title>
        <authorList>
            <person name="Sun X."/>
        </authorList>
    </citation>
    <scope>NUCLEOTIDE SEQUENCE [LARGE SCALE GENOMIC DNA]</scope>
    <source>
        <strain evidence="2 3">100374</strain>
    </source>
</reference>
<protein>
    <submittedName>
        <fullName evidence="2">Uncharacterized protein</fullName>
    </submittedName>
</protein>
<organism evidence="2 3">
    <name type="scientific">Bacillus fungorum</name>
    <dbReference type="NCBI Taxonomy" id="2039284"/>
    <lineage>
        <taxon>Bacteria</taxon>
        <taxon>Bacillati</taxon>
        <taxon>Bacillota</taxon>
        <taxon>Bacilli</taxon>
        <taxon>Bacillales</taxon>
        <taxon>Bacillaceae</taxon>
        <taxon>Bacillus</taxon>
    </lineage>
</organism>
<feature type="transmembrane region" description="Helical" evidence="1">
    <location>
        <begin position="129"/>
        <end position="146"/>
    </location>
</feature>
<accession>A0A2G6QIS2</accession>
<proteinExistence type="predicted"/>
<evidence type="ECO:0000313" key="2">
    <source>
        <dbReference type="EMBL" id="PIE96665.1"/>
    </source>
</evidence>
<dbReference type="EMBL" id="NWUW01000002">
    <property type="protein sequence ID" value="PIE96665.1"/>
    <property type="molecule type" value="Genomic_DNA"/>
</dbReference>
<keyword evidence="1" id="KW-0812">Transmembrane</keyword>
<dbReference type="AlphaFoldDB" id="A0A2G6QIS2"/>
<keyword evidence="1" id="KW-1133">Transmembrane helix</keyword>
<evidence type="ECO:0000256" key="1">
    <source>
        <dbReference type="SAM" id="Phobius"/>
    </source>
</evidence>
<dbReference type="Proteomes" id="UP000228484">
    <property type="component" value="Unassembled WGS sequence"/>
</dbReference>
<comment type="caution">
    <text evidence="2">The sequence shown here is derived from an EMBL/GenBank/DDBJ whole genome shotgun (WGS) entry which is preliminary data.</text>
</comment>
<keyword evidence="1" id="KW-0472">Membrane</keyword>
<keyword evidence="3" id="KW-1185">Reference proteome</keyword>